<evidence type="ECO:0000313" key="6">
    <source>
        <dbReference type="Proteomes" id="UP000695562"/>
    </source>
</evidence>
<dbReference type="InterPro" id="IPR029056">
    <property type="entry name" value="Ribokinase-like"/>
</dbReference>
<accession>A0A8J4Q4H8</accession>
<feature type="domain" description="Carbohydrate kinase PfkB" evidence="4">
    <location>
        <begin position="227"/>
        <end position="322"/>
    </location>
</feature>
<keyword evidence="6" id="KW-1185">Reference proteome</keyword>
<comment type="caution">
    <text evidence="5">The sequence shown here is derived from an EMBL/GenBank/DDBJ whole genome shotgun (WGS) entry which is preliminary data.</text>
</comment>
<dbReference type="InterPro" id="IPR011611">
    <property type="entry name" value="PfkB_dom"/>
</dbReference>
<dbReference type="SUPFAM" id="SSF53613">
    <property type="entry name" value="Ribokinase-like"/>
    <property type="match status" value="1"/>
</dbReference>
<evidence type="ECO:0000256" key="3">
    <source>
        <dbReference type="ARBA" id="ARBA00022777"/>
    </source>
</evidence>
<gene>
    <name evidence="5" type="ORF">CYY_000077</name>
</gene>
<dbReference type="Pfam" id="PF00294">
    <property type="entry name" value="PfkB"/>
    <property type="match status" value="1"/>
</dbReference>
<organism evidence="5 6">
    <name type="scientific">Polysphondylium violaceum</name>
    <dbReference type="NCBI Taxonomy" id="133409"/>
    <lineage>
        <taxon>Eukaryota</taxon>
        <taxon>Amoebozoa</taxon>
        <taxon>Evosea</taxon>
        <taxon>Eumycetozoa</taxon>
        <taxon>Dictyostelia</taxon>
        <taxon>Dictyosteliales</taxon>
        <taxon>Dictyosteliaceae</taxon>
        <taxon>Polysphondylium</taxon>
    </lineage>
</organism>
<dbReference type="EMBL" id="AJWJ01000002">
    <property type="protein sequence ID" value="KAF2078577.1"/>
    <property type="molecule type" value="Genomic_DNA"/>
</dbReference>
<evidence type="ECO:0000259" key="4">
    <source>
        <dbReference type="Pfam" id="PF00294"/>
    </source>
</evidence>
<protein>
    <recommendedName>
        <fullName evidence="4">Carbohydrate kinase PfkB domain-containing protein</fullName>
    </recommendedName>
</protein>
<dbReference type="InterPro" id="IPR050306">
    <property type="entry name" value="PfkB_Carbo_kinase"/>
</dbReference>
<evidence type="ECO:0000256" key="2">
    <source>
        <dbReference type="ARBA" id="ARBA00022679"/>
    </source>
</evidence>
<proteinExistence type="inferred from homology"/>
<dbReference type="AlphaFoldDB" id="A0A8J4Q4H8"/>
<evidence type="ECO:0000313" key="5">
    <source>
        <dbReference type="EMBL" id="KAF2078577.1"/>
    </source>
</evidence>
<sequence>MKKIVFIGNFVNDVILIHQDLILHKEKSFSDLMDAEKQKELNRNGGEPGKVTKADALGGSVTYGSLAATEFGDTISYIVTTVGGDINHQFNSLIQNKQPHIDLSFIENDTQLKNTSYYLNYYNNKKNRTLSLMEKGKDIDAQKAIHCITTVRPDAILFVPVSGELDEELVVSVLESIKQINSSTAAEDAYLPVIAFDIQGFLRAFNGTKVITRPKHIMIQKLISISQALRDMDIISVVKAEYGEAAAIMGDHDPATCAKLLRSNFGFTISSVTMGGDGGFVSSDQTQEVYIPTFKPDTVCDETGCGDTFLTCTVLELLNVKSISPSIVSNNPNMVENKESQIKSPTKLDNNTMATESQPTEFDQQGTFKLSPLKNSLSKKEILHCLEVGSAGASFLVEKMGPNGFADRNKILERVEKGKKQIKKHYQPFLCNSSTVQPDKDLDKTSPVEFISFPNQSQPKKVKTTTHYI</sequence>
<dbReference type="OrthoDB" id="17929at2759"/>
<dbReference type="Gene3D" id="3.40.1190.20">
    <property type="match status" value="1"/>
</dbReference>
<evidence type="ECO:0000256" key="1">
    <source>
        <dbReference type="ARBA" id="ARBA00010688"/>
    </source>
</evidence>
<dbReference type="Proteomes" id="UP000695562">
    <property type="component" value="Unassembled WGS sequence"/>
</dbReference>
<reference evidence="5" key="1">
    <citation type="submission" date="2020-01" db="EMBL/GenBank/DDBJ databases">
        <title>Development of genomics and gene disruption for Polysphondylium violaceum indicates a role for the polyketide synthase stlB in stalk morphogenesis.</title>
        <authorList>
            <person name="Narita B."/>
            <person name="Kawabe Y."/>
            <person name="Kin K."/>
            <person name="Saito T."/>
            <person name="Gibbs R."/>
            <person name="Kuspa A."/>
            <person name="Muzny D."/>
            <person name="Queller D."/>
            <person name="Richards S."/>
            <person name="Strassman J."/>
            <person name="Sucgang R."/>
            <person name="Worley K."/>
            <person name="Schaap P."/>
        </authorList>
    </citation>
    <scope>NUCLEOTIDE SEQUENCE</scope>
    <source>
        <strain evidence="5">QSvi11</strain>
    </source>
</reference>
<keyword evidence="2" id="KW-0808">Transferase</keyword>
<keyword evidence="3" id="KW-0418">Kinase</keyword>
<dbReference type="PANTHER" id="PTHR43085:SF57">
    <property type="entry name" value="CARBOHYDRATE KINASE PFKB DOMAIN-CONTAINING PROTEIN"/>
    <property type="match status" value="1"/>
</dbReference>
<dbReference type="PANTHER" id="PTHR43085">
    <property type="entry name" value="HEXOKINASE FAMILY MEMBER"/>
    <property type="match status" value="1"/>
</dbReference>
<dbReference type="GO" id="GO:0016301">
    <property type="term" value="F:kinase activity"/>
    <property type="evidence" value="ECO:0007669"/>
    <property type="project" value="UniProtKB-KW"/>
</dbReference>
<comment type="similarity">
    <text evidence="1">Belongs to the carbohydrate kinase PfkB family.</text>
</comment>
<name>A0A8J4Q4H8_9MYCE</name>